<feature type="domain" description="PA14" evidence="7">
    <location>
        <begin position="3723"/>
        <end position="3888"/>
    </location>
</feature>
<dbReference type="GO" id="GO:0008013">
    <property type="term" value="F:beta-catenin binding"/>
    <property type="evidence" value="ECO:0007669"/>
    <property type="project" value="TreeGrafter"/>
</dbReference>
<dbReference type="Gene3D" id="2.60.40.60">
    <property type="entry name" value="Cadherins"/>
    <property type="match status" value="4"/>
</dbReference>
<dbReference type="PANTHER" id="PTHR24027">
    <property type="entry name" value="CADHERIN-23"/>
    <property type="match status" value="1"/>
</dbReference>
<dbReference type="CDD" id="cd11304">
    <property type="entry name" value="Cadherin_repeat"/>
    <property type="match status" value="4"/>
</dbReference>
<dbReference type="SUPFAM" id="SSF49899">
    <property type="entry name" value="Concanavalin A-like lectins/glucanases"/>
    <property type="match status" value="3"/>
</dbReference>
<dbReference type="SMART" id="SM00736">
    <property type="entry name" value="CADG"/>
    <property type="match status" value="3"/>
</dbReference>
<keyword evidence="4" id="KW-0472">Membrane</keyword>
<feature type="domain" description="Cadherin" evidence="6">
    <location>
        <begin position="1254"/>
        <end position="1346"/>
    </location>
</feature>
<dbReference type="InterPro" id="IPR054720">
    <property type="entry name" value="HpiC1"/>
</dbReference>
<keyword evidence="2" id="KW-0677">Repeat</keyword>
<feature type="domain" description="Cadherin" evidence="6">
    <location>
        <begin position="2047"/>
        <end position="2145"/>
    </location>
</feature>
<name>A0A081NH52_9GAMM</name>
<reference evidence="8 9" key="1">
    <citation type="submission" date="2014-06" db="EMBL/GenBank/DDBJ databases">
        <title>Whole Genome Sequences of Three Symbiotic Endozoicomonas Bacteria.</title>
        <authorList>
            <person name="Neave M.J."/>
            <person name="Apprill A."/>
            <person name="Voolstra C.R."/>
        </authorList>
    </citation>
    <scope>NUCLEOTIDE SEQUENCE [LARGE SCALE GENOMIC DNA]</scope>
    <source>
        <strain evidence="8 9">DSM 25634</strain>
    </source>
</reference>
<dbReference type="InterPro" id="IPR019960">
    <property type="entry name" value="T1SS_VCA0849"/>
</dbReference>
<dbReference type="eggNOG" id="COG5434">
    <property type="taxonomic scope" value="Bacteria"/>
</dbReference>
<dbReference type="InterPro" id="IPR040853">
    <property type="entry name" value="RapA2_cadherin-like"/>
</dbReference>
<dbReference type="PROSITE" id="PS50268">
    <property type="entry name" value="CADHERIN_2"/>
    <property type="match status" value="6"/>
</dbReference>
<dbReference type="STRING" id="1137799.GZ78_08895"/>
<keyword evidence="3" id="KW-0106">Calcium</keyword>
<dbReference type="EMBL" id="JOKH01000002">
    <property type="protein sequence ID" value="KEQ17775.1"/>
    <property type="molecule type" value="Genomic_DNA"/>
</dbReference>
<dbReference type="Pfam" id="PF17803">
    <property type="entry name" value="Cadherin_4"/>
    <property type="match status" value="2"/>
</dbReference>
<dbReference type="GO" id="GO:0016342">
    <property type="term" value="C:catenin complex"/>
    <property type="evidence" value="ECO:0007669"/>
    <property type="project" value="TreeGrafter"/>
</dbReference>
<dbReference type="InterPro" id="IPR015919">
    <property type="entry name" value="Cadherin-like_sf"/>
</dbReference>
<dbReference type="Pfam" id="PF07691">
    <property type="entry name" value="PA14"/>
    <property type="match status" value="1"/>
</dbReference>
<feature type="region of interest" description="Disordered" evidence="5">
    <location>
        <begin position="3971"/>
        <end position="3990"/>
    </location>
</feature>
<dbReference type="Pfam" id="PF17892">
    <property type="entry name" value="Cadherin_5"/>
    <property type="match status" value="1"/>
</dbReference>
<dbReference type="eggNOG" id="COG3055">
    <property type="taxonomic scope" value="Bacteria"/>
</dbReference>
<feature type="domain" description="Cadherin" evidence="6">
    <location>
        <begin position="839"/>
        <end position="934"/>
    </location>
</feature>
<dbReference type="PROSITE" id="PS51820">
    <property type="entry name" value="PA14"/>
    <property type="match status" value="1"/>
</dbReference>
<feature type="region of interest" description="Disordered" evidence="5">
    <location>
        <begin position="2174"/>
        <end position="2193"/>
    </location>
</feature>
<dbReference type="SUPFAM" id="SSF49313">
    <property type="entry name" value="Cadherin-like"/>
    <property type="match status" value="6"/>
</dbReference>
<sequence>MDGNSGNRPIFGSQSADELHGTDGADHLFGMKGDDILDGGLGADVYNGGAGNDRYVLSDDAVDTLHFKSTNTQQDILDISELVSGDVTSGNLKSYLKVTDKGVYLDSSGQGQFSTENQIARFAANNPPLNAVVAVQVADTSVIQFDRYSNVDSPISGTSDNELATASLNDVSGTTLSDNILGTAQADNLMGLAGDDVLNGGAGADYYDGGEGSDRYVLADSESVETLKFISNNQQQDVIDVSALLPSGVSADNISNYLTVTEDGVYIDADGEGEFSSEDLVAVFAQDNPVFSDEISIQISEDTVVQFDWTQSAGVELTDDNPFLSTEALSQRLDLFDQDGGGKRAFLNSKDGQRFHFKLDEHDLTHALGGEGDELLDASSVLKRSNAQNANEADHAVELFGGKGRDTLRGNDDGTLLDGGEGNDRIEAGKGRNLLIGGSGEDEYALSLESSTDEIKSDMLYDFTSKSGDRDILDLKDVLPEEATVQNIHSYVKVTDEGVFIDTSGKAHFNEESQLARFGERADLDNIVRIKLADGSGIELNRDEAISSIQGESTSDKMKAGEGSDTLYGNAGDDVLDGDALASTKSADFLYGGEGNDKLYIDSLDLSAGAVDGGVGFDTAKIKESSGVSVSLDMHSSGIEKAIGGDSDDVLDGSGFTDTSGGYNKSSGAFDSSEAQRLDLYGRDGNDTLKGGVGRDYLDGGADDDILSGGAGRDFIAGGAGNDTFILADDDEVDTLWDFKSNSDQQDVLDISEFVADDFDYNDLADYFNVDSNYVYFDKTGQGAFTYNQAISKLGGKSEITDPVKVQFDDIQVTFDPSGGDVVLLNTNAPIAIASGQAVDEDSSEGTAVGLVSHTDVDGSNPVTYAISGGNDNGYFTINSSTGAVTLTAAGEAAIDYEASTSHTIQVTASDGTFVSTPVNLTVTLNDVNEVPVLVNVIGNQNIAEDSPLSFQLPENTFSDEDGGSLIYTATMAGGGGLPSWLAFDSGTRTFSGTPDNDNVGTLNLKVTATDPDGLSTQAIFSLDVANVNDAPELTGSPLISGIDAAYSFSDTSDTSGNGNHLTLSGNASLGAGHNDTGQALVMDGTDSSAGASFNMTMGSNLTLSTWVKMDSFDPSWSRVVEVTDGVDSFFIGREKNSSKAVVHIYENGSKVGSLEVDNFFVEGEWVHITSAISDSGDVLLYKNGELAGQSTTSWTPDNVEYNVTLGNRNTGGRGIDGSIDDFAVYDSALSADQIQAVYEADSVENLVSDAFHVVESSVNSTVLGSVAASDVDNASNELIYSLTNDAGGRFTINNSTGEISVADSSQLNHEADDTHTIEVQVSDGALSDTRSYTVYVTDINEAPVAVNETVSTAEDTTYTFSAADFNFSDADQDDALNQVLIESLPGNGSLTLNGVAVSLNDTVSKADIDAGLFKFAPEANANGDDYASFNFNVSDSDSVFSDSHYVMTVDVGVENDVPVVSSNVSKASNEDISFTLTEAELLANTADADNDALAVSNVTVSSGQVSVADNGNGTWTVTPVSNWSGSAQLAFDISDGTATVSSQADLTLTPDADAPTLTVQGSTVLSSMNFNDGLADGWTSENAVETHDSGGPLGASRIGTKVAKLDAETGTPDAYYCSIDTSQGHDHQISLWVKQHESYDGTDEIEIVWNGQVLQTIDPGTSWEEVTINLPDTDQASTQLAVREVAGQNNGVGPLLDQITISRLGADDSTDSSYDKMISSQEDTRIALDLSTSLSDSDGSETLSVSLSGIPAGFAISDGTNSLTTDGSAVDASSWNLANLTITPVANHDTDFTISVMSTATEASNNTTATHTQTIRVDMQPVSDAAVFTGDDSGTLTEDAAATLTTSGSLSVSDADGSASFVAETVNGSHGSLTINAEGNWTYSADNTQNSIQSLDDGEQLTDTITISSNDGTTHTVEITIQGTNDAPLLANAVTDQSVNEDSSFSFTVPESTFSHGDGDILTSSNDGTTHTVEVTIQGTNDAPLLANAVTDQSVNEDSSFSFTVPESTFSHGDGDILTSSNDGTTHTVEVTIQGTNDAPLLANAVTDQSVNEDSSFSFTVPENTFSHGDGDTLTFTATQTDGSALPEWLNFNTSTRVFSGTPDNDDVATLNLKVTATDEDGETIDASFSLIVNNINDAPSPVFAEDNGLVSIEAEHFSSQVNRSGNAWAVENDASASGGQQVSTANNGADGFDTDYTGISSELTYDIQFESAGTYYVWVRGDAPDGNSDSVHIGLNGEAVSTGSQIGFNDGSHDWAGDRINSAGRITIEVDAPGTHQLNLWMREDGTAVDKIVISDDVDYVPSGSGPAESDYVGLSDQTATEEAAFSYTLPANAFSDDDGDSLTFSTSLANGDPLPAWLTFDTGTRTFSGIPDDPDVGSLPVKIMVSDGSETTDVYWSVNVTAVNDGPEPVSDTSTEQASAEGSAITGAASVLANDSDAENDPLTVTDVNGTGVSGSTTITGDYGDLTISEDGNWTYTPATVDLSSGLVAHWTFDETSGTTVNDSTSGTSTDGVLNEGAAFVSAGLNGNAVQFDGASAIVDITDSTELNTYSGSKTERTINFSFKIDTDNDLSGRQVLYEEGGGSKGYNIYIDEGTLYVGAWSNTNGWDNGTFLTQDISAISSDDWQQVSLVLDADNSSLKAYLNGDEFGSGHAEAMGFHGDEAAFGSVSLHYTEGSEEALRGSARFHDGDVNIPDNHFGFDGLIDEARIYDRALNNQELKALGYDYETATLQDVFNYTVSDGTDTSASTLTIDVNRVPEALSGELGGSDAGIIAGQLSAKDLDQGETLVYSLESAPAKGSVTINADGSYTFNPGSDFENLSSVQTEDVTFDFRVTDSKGESSVNTITVTVTGTNVAPELTELPMFDSVVAAFNFSDGSGTLASDSSGEGNNLSLSGSAGFGTGHNGSGTAFEMDGSSGAGEISGLSLGGALSISAWVKFDSFSQSWSRIVDFGDGAANNNIVLAHVGTSNDLAFEIYDGSGSADGVLHISDFFTQGEWVHVTATVDESGAMRVYKNGELAGENLDGAVIPDMVRTNNYVGESHGSNDGSLDGSIDELVVLNEGVDASGARALYQADSVDNLLGDALHIPENTINNTVVGSVTSNDANGDTLTYTLTNDAGGRFSINSSTGEITVADGSLLNFESASSHTITAQVSDGYLSDTRDYTVYITNTNDTPDSADATLNVAEDAVITLLAADFSFSDEDSGDVLSTVLIKTLPGAGVLTLNGVAVTEEQSVSKADINAGLLTFTPVADASGDNYASFTFAVSDGQLESSIQTVTVDVTPVADAPNITVGGSPSYESITETIHDAQLGSLHNGNDGWSNDGGDYGDDRLEFYGGSLSRIIDTSDANDLGYSLTLDTYRNDGKILVYWDNELIVTEDYNHDAFDDWNPTINLPVPAGDSAELRLEFSAPEGFIYINDVVLEKTTQGAPYFETNEDSVLDFSMTASLADTDGSENLTVSLSGIPSGYSLGDGSNSAMSTGADIDVSSWNLSQLQLTPAANSNGNFTMTLSATATETSTGTTSTTTEDLDIRITAVSDAPESEDHTLILKQSDSYTFSTDDFEFTDGDGDSMQSITITSVPVSGSLTLNGSAVTANQVITAADIENLKYTAPATDPVGAVSFGFSVSDGSASSEAYTFNLSVEGAGELIGTSADEILDGTDQADTLKGEGGADTLLGDAGADIIFGGTGDDTIKGDDGQAVAVNLDSAFITAASQISLPSATGLKAEVFDTGTVFSSLDQAVSLVENNNPISTFTASTFNYTRSGNHTLADFIGSDSSTLTGNGDMPGQTFALKMTGYIRLTAGTHDFNVASDDGFRLKINGDTVTEFTAPRGVATSSGNFTAPQDGLYEVELVYWQGNFGADMVVSSSTAEPFQFYDMLPAGAEPVSGQSYYDLPTPDIVVDVASDVALSAGTDNGDGTWTLKGSDLNDLTMTNTGTNAWDDSLTFTSTKVTNRNIAIGDSSFESQNLSDGAWNDNPESSSWTFSHQWNGIKNENSTGMDEQATEGDNIAYINNDNTTISQTLTENFDPNSSYQLQIDIGNRKSESGLANYEVRIKAGGITLASDGSVSPAEGQFETLTLNLEGSSIASDSAAIGQPLTIELIKISGPQIFFDNVRLTATTTEQIGQETVNTDQSDLITGGAGDDVLTGGNDSDTFIWGASDVGTSGTPAQDTIMDFQIGQGGDKIDLSDVLVNESEPLDQYLSLNFDNGDTTIEVKPDADGDVTQKIKLEGVDLSGYGGGSSDTEILNNLIDDGNLQID</sequence>
<dbReference type="GO" id="GO:0007156">
    <property type="term" value="P:homophilic cell adhesion via plasma membrane adhesion molecules"/>
    <property type="evidence" value="ECO:0007669"/>
    <property type="project" value="InterPro"/>
</dbReference>
<keyword evidence="9" id="KW-1185">Reference proteome</keyword>
<feature type="domain" description="Cadherin" evidence="6">
    <location>
        <begin position="3091"/>
        <end position="3181"/>
    </location>
</feature>
<dbReference type="Pfam" id="PF17963">
    <property type="entry name" value="Big_9"/>
    <property type="match status" value="2"/>
</dbReference>
<dbReference type="eggNOG" id="COG3533">
    <property type="taxonomic scope" value="Bacteria"/>
</dbReference>
<dbReference type="Pfam" id="PF17829">
    <property type="entry name" value="GH115_C"/>
    <property type="match status" value="1"/>
</dbReference>
<dbReference type="Pfam" id="PF05345">
    <property type="entry name" value="He_PIG"/>
    <property type="match status" value="3"/>
</dbReference>
<dbReference type="InterPro" id="IPR001343">
    <property type="entry name" value="Hemolysn_Ca-bd"/>
</dbReference>
<dbReference type="InterPro" id="IPR013320">
    <property type="entry name" value="ConA-like_dom_sf"/>
</dbReference>
<protein>
    <submittedName>
        <fullName evidence="8">Uncharacterized protein</fullName>
    </submittedName>
</protein>
<evidence type="ECO:0000256" key="2">
    <source>
        <dbReference type="ARBA" id="ARBA00022737"/>
    </source>
</evidence>
<dbReference type="SUPFAM" id="SSF51120">
    <property type="entry name" value="beta-Roll"/>
    <property type="match status" value="7"/>
</dbReference>
<evidence type="ECO:0000259" key="7">
    <source>
        <dbReference type="PROSITE" id="PS51820"/>
    </source>
</evidence>
<dbReference type="GO" id="GO:0045296">
    <property type="term" value="F:cadherin binding"/>
    <property type="evidence" value="ECO:0007669"/>
    <property type="project" value="TreeGrafter"/>
</dbReference>
<feature type="compositionally biased region" description="Polar residues" evidence="5">
    <location>
        <begin position="3981"/>
        <end position="3990"/>
    </location>
</feature>
<dbReference type="eggNOG" id="COG0689">
    <property type="taxonomic scope" value="Bacteria"/>
</dbReference>
<dbReference type="Pfam" id="PF13385">
    <property type="entry name" value="Laminin_G_3"/>
    <property type="match status" value="3"/>
</dbReference>
<dbReference type="InterPro" id="IPR011049">
    <property type="entry name" value="Serralysin-like_metalloprot_C"/>
</dbReference>
<dbReference type="GO" id="GO:0016477">
    <property type="term" value="P:cell migration"/>
    <property type="evidence" value="ECO:0007669"/>
    <property type="project" value="TreeGrafter"/>
</dbReference>
<evidence type="ECO:0000313" key="9">
    <source>
        <dbReference type="Proteomes" id="UP000028073"/>
    </source>
</evidence>
<evidence type="ECO:0000259" key="6">
    <source>
        <dbReference type="PROSITE" id="PS50268"/>
    </source>
</evidence>
<evidence type="ECO:0000313" key="8">
    <source>
        <dbReference type="EMBL" id="KEQ17775.1"/>
    </source>
</evidence>
<dbReference type="InterPro" id="IPR011658">
    <property type="entry name" value="PA14_dom"/>
</dbReference>
<dbReference type="Gene3D" id="2.150.10.10">
    <property type="entry name" value="Serralysin-like metalloprotease, C-terminal"/>
    <property type="match status" value="6"/>
</dbReference>
<evidence type="ECO:0000256" key="3">
    <source>
        <dbReference type="ARBA" id="ARBA00022837"/>
    </source>
</evidence>
<accession>A0A081NH52</accession>
<evidence type="ECO:0000256" key="4">
    <source>
        <dbReference type="ARBA" id="ARBA00023136"/>
    </source>
</evidence>
<dbReference type="GO" id="GO:0005509">
    <property type="term" value="F:calcium ion binding"/>
    <property type="evidence" value="ECO:0007669"/>
    <property type="project" value="InterPro"/>
</dbReference>
<organism evidence="8 9">
    <name type="scientific">Endozoicomonas numazuensis</name>
    <dbReference type="NCBI Taxonomy" id="1137799"/>
    <lineage>
        <taxon>Bacteria</taxon>
        <taxon>Pseudomonadati</taxon>
        <taxon>Pseudomonadota</taxon>
        <taxon>Gammaproteobacteria</taxon>
        <taxon>Oceanospirillales</taxon>
        <taxon>Endozoicomonadaceae</taxon>
        <taxon>Endozoicomonas</taxon>
    </lineage>
</organism>
<dbReference type="Gene3D" id="2.60.120.1620">
    <property type="match status" value="1"/>
</dbReference>
<dbReference type="RefSeq" id="WP_034834651.1">
    <property type="nucleotide sequence ID" value="NZ_JOKH01000002.1"/>
</dbReference>
<dbReference type="Gene3D" id="2.60.40.10">
    <property type="entry name" value="Immunoglobulins"/>
    <property type="match status" value="6"/>
</dbReference>
<dbReference type="Pfam" id="PF16184">
    <property type="entry name" value="Cadherin_3"/>
    <property type="match status" value="1"/>
</dbReference>
<dbReference type="InterPro" id="IPR041690">
    <property type="entry name" value="Cadherin_5"/>
</dbReference>
<dbReference type="InterPro" id="IPR013783">
    <property type="entry name" value="Ig-like_fold"/>
</dbReference>
<evidence type="ECO:0000256" key="1">
    <source>
        <dbReference type="ARBA" id="ARBA00004370"/>
    </source>
</evidence>
<dbReference type="eggNOG" id="COG2931">
    <property type="taxonomic scope" value="Bacteria"/>
</dbReference>
<dbReference type="PANTHER" id="PTHR24027:SF438">
    <property type="entry name" value="CADHERIN 23"/>
    <property type="match status" value="1"/>
</dbReference>
<dbReference type="InterPro" id="IPR002126">
    <property type="entry name" value="Cadherin-like_dom"/>
</dbReference>
<feature type="domain" description="Cadherin" evidence="6">
    <location>
        <begin position="943"/>
        <end position="1040"/>
    </location>
</feature>
<dbReference type="InterPro" id="IPR006644">
    <property type="entry name" value="Cadg"/>
</dbReference>
<gene>
    <name evidence="8" type="ORF">GZ78_08895</name>
</gene>
<dbReference type="eggNOG" id="COG2911">
    <property type="taxonomic scope" value="Bacteria"/>
</dbReference>
<dbReference type="InterPro" id="IPR041437">
    <property type="entry name" value="GH115_C"/>
</dbReference>
<dbReference type="eggNOG" id="COG0726">
    <property type="taxonomic scope" value="Bacteria"/>
</dbReference>
<dbReference type="Pfam" id="PF00028">
    <property type="entry name" value="Cadherin"/>
    <property type="match status" value="2"/>
</dbReference>
<dbReference type="NCBIfam" id="TIGR01965">
    <property type="entry name" value="VCBS_repeat"/>
    <property type="match status" value="5"/>
</dbReference>
<dbReference type="OrthoDB" id="1676884at2"/>
<dbReference type="PRINTS" id="PR00313">
    <property type="entry name" value="CABNDNGRPT"/>
</dbReference>
<dbReference type="NCBIfam" id="TIGR03661">
    <property type="entry name" value="T1SS_VCA0849"/>
    <property type="match status" value="2"/>
</dbReference>
<feature type="compositionally biased region" description="Polar residues" evidence="5">
    <location>
        <begin position="2176"/>
        <end position="2189"/>
    </location>
</feature>
<dbReference type="Proteomes" id="UP000028073">
    <property type="component" value="Unassembled WGS sequence"/>
</dbReference>
<dbReference type="Pfam" id="PF22825">
    <property type="entry name" value="HpiC1-like"/>
    <property type="match status" value="1"/>
</dbReference>
<comment type="subcellular location">
    <subcellularLocation>
        <location evidence="1">Membrane</location>
    </subcellularLocation>
</comment>
<dbReference type="SMART" id="SM00112">
    <property type="entry name" value="CA"/>
    <property type="match status" value="6"/>
</dbReference>
<proteinExistence type="predicted"/>
<dbReference type="Pfam" id="PF00353">
    <property type="entry name" value="HemolysinCabind"/>
    <property type="match status" value="8"/>
</dbReference>
<dbReference type="InterPro" id="IPR010221">
    <property type="entry name" value="VCBS_dom"/>
</dbReference>
<dbReference type="Gene3D" id="2.60.120.200">
    <property type="match status" value="3"/>
</dbReference>
<dbReference type="PROSITE" id="PS00330">
    <property type="entry name" value="HEMOLYSIN_CALCIUM"/>
    <property type="match status" value="6"/>
</dbReference>
<dbReference type="InterPro" id="IPR018511">
    <property type="entry name" value="Hemolysin-typ_Ca-bd_CS"/>
</dbReference>
<dbReference type="InterPro" id="IPR039808">
    <property type="entry name" value="Cadherin"/>
</dbReference>
<dbReference type="NCBIfam" id="NF012211">
    <property type="entry name" value="tand_rpt_95"/>
    <property type="match status" value="2"/>
</dbReference>
<comment type="caution">
    <text evidence="8">The sequence shown here is derived from an EMBL/GenBank/DDBJ whole genome shotgun (WGS) entry which is preliminary data.</text>
</comment>
<evidence type="ECO:0000256" key="5">
    <source>
        <dbReference type="SAM" id="MobiDB-lite"/>
    </source>
</evidence>
<feature type="domain" description="Cadherin" evidence="6">
    <location>
        <begin position="2776"/>
        <end position="2868"/>
    </location>
</feature>
<dbReference type="InterPro" id="IPR037524">
    <property type="entry name" value="PA14/GLEYA"/>
</dbReference>